<dbReference type="Gene3D" id="1.10.10.10">
    <property type="entry name" value="Winged helix-like DNA-binding domain superfamily/Winged helix DNA-binding domain"/>
    <property type="match status" value="1"/>
</dbReference>
<sequence length="122" mass="13357">MSLNEASPPPAVSELSVTATLDQDALRAHADEAVAMLKVLGNVDRLMLLCQLSQQERTVGELEQLTGISQPTLSQQLGVLRREGLVSTRREGKFICYQLADKRALQLMQAIHQLFCAPGEQA</sequence>
<dbReference type="PANTHER" id="PTHR33154:SF28">
    <property type="entry name" value="HTH-TYPE TRANSCRIPTIONAL REGULATOR YGAV-RELATED"/>
    <property type="match status" value="1"/>
</dbReference>
<dbReference type="GeneID" id="80801522"/>
<dbReference type="CDD" id="cd00090">
    <property type="entry name" value="HTH_ARSR"/>
    <property type="match status" value="1"/>
</dbReference>
<dbReference type="InterPro" id="IPR051081">
    <property type="entry name" value="HTH_MetalResp_TranReg"/>
</dbReference>
<evidence type="ECO:0000256" key="2">
    <source>
        <dbReference type="ARBA" id="ARBA00023125"/>
    </source>
</evidence>
<accession>A0A2A7UVV3</accession>
<keyword evidence="2" id="KW-0238">DNA-binding</keyword>
<reference evidence="6" key="1">
    <citation type="submission" date="2017-09" db="EMBL/GenBank/DDBJ databases">
        <title>FDA dAtabase for Regulatory Grade micrObial Sequences (FDA-ARGOS): Supporting development and validation of Infectious Disease Dx tests.</title>
        <authorList>
            <person name="Minogue T."/>
            <person name="Wolcott M."/>
            <person name="Wasieloski L."/>
            <person name="Aguilar W."/>
            <person name="Moore D."/>
            <person name="Tallon L."/>
            <person name="Sadzewicz L."/>
            <person name="Ott S."/>
            <person name="Zhao X."/>
            <person name="Nagaraj S."/>
            <person name="Vavikolanu K."/>
            <person name="Aluvathingal J."/>
            <person name="Nadendla S."/>
            <person name="Sichtig H."/>
        </authorList>
    </citation>
    <scope>NUCLEOTIDE SEQUENCE [LARGE SCALE GENOMIC DNA]</scope>
    <source>
        <strain evidence="6">FDAARGOS_394</strain>
    </source>
</reference>
<dbReference type="AlphaFoldDB" id="A0A2A7UVV3"/>
<dbReference type="SUPFAM" id="SSF46785">
    <property type="entry name" value="Winged helix' DNA-binding domain"/>
    <property type="match status" value="1"/>
</dbReference>
<evidence type="ECO:0000256" key="1">
    <source>
        <dbReference type="ARBA" id="ARBA00023015"/>
    </source>
</evidence>
<keyword evidence="6" id="KW-1185">Reference proteome</keyword>
<dbReference type="STRING" id="1219032.GCA_001515545_01101"/>
<dbReference type="InterPro" id="IPR011991">
    <property type="entry name" value="ArsR-like_HTH"/>
</dbReference>
<protein>
    <submittedName>
        <fullName evidence="5">Transcriptional regulator</fullName>
    </submittedName>
</protein>
<evidence type="ECO:0000256" key="3">
    <source>
        <dbReference type="ARBA" id="ARBA00023163"/>
    </source>
</evidence>
<dbReference type="PROSITE" id="PS50987">
    <property type="entry name" value="HTH_ARSR_2"/>
    <property type="match status" value="1"/>
</dbReference>
<dbReference type="NCBIfam" id="NF033788">
    <property type="entry name" value="HTH_metalloreg"/>
    <property type="match status" value="1"/>
</dbReference>
<dbReference type="RefSeq" id="WP_066534253.1">
    <property type="nucleotide sequence ID" value="NZ_DALZQJ010000001.1"/>
</dbReference>
<evidence type="ECO:0000259" key="4">
    <source>
        <dbReference type="PROSITE" id="PS50987"/>
    </source>
</evidence>
<proteinExistence type="predicted"/>
<comment type="caution">
    <text evidence="5">The sequence shown here is derived from an EMBL/GenBank/DDBJ whole genome shotgun (WGS) entry which is preliminary data.</text>
</comment>
<evidence type="ECO:0000313" key="6">
    <source>
        <dbReference type="Proteomes" id="UP000220246"/>
    </source>
</evidence>
<keyword evidence="1" id="KW-0805">Transcription regulation</keyword>
<name>A0A2A7UVV3_COMTR</name>
<gene>
    <name evidence="5" type="ORF">CRM82_12955</name>
</gene>
<dbReference type="Proteomes" id="UP000220246">
    <property type="component" value="Unassembled WGS sequence"/>
</dbReference>
<dbReference type="InterPro" id="IPR036388">
    <property type="entry name" value="WH-like_DNA-bd_sf"/>
</dbReference>
<dbReference type="Pfam" id="PF01022">
    <property type="entry name" value="HTH_5"/>
    <property type="match status" value="1"/>
</dbReference>
<dbReference type="InterPro" id="IPR001845">
    <property type="entry name" value="HTH_ArsR_DNA-bd_dom"/>
</dbReference>
<dbReference type="GO" id="GO:0003677">
    <property type="term" value="F:DNA binding"/>
    <property type="evidence" value="ECO:0007669"/>
    <property type="project" value="UniProtKB-KW"/>
</dbReference>
<keyword evidence="3" id="KW-0804">Transcription</keyword>
<dbReference type="OrthoDB" id="5296924at2"/>
<evidence type="ECO:0000313" key="5">
    <source>
        <dbReference type="EMBL" id="PEH89388.1"/>
    </source>
</evidence>
<dbReference type="EMBL" id="PDEA01000001">
    <property type="protein sequence ID" value="PEH89388.1"/>
    <property type="molecule type" value="Genomic_DNA"/>
</dbReference>
<dbReference type="PRINTS" id="PR00778">
    <property type="entry name" value="HTHARSR"/>
</dbReference>
<feature type="domain" description="HTH arsR-type" evidence="4">
    <location>
        <begin position="26"/>
        <end position="119"/>
    </location>
</feature>
<organism evidence="5 6">
    <name type="scientific">Comamonas terrigena</name>
    <dbReference type="NCBI Taxonomy" id="32013"/>
    <lineage>
        <taxon>Bacteria</taxon>
        <taxon>Pseudomonadati</taxon>
        <taxon>Pseudomonadota</taxon>
        <taxon>Betaproteobacteria</taxon>
        <taxon>Burkholderiales</taxon>
        <taxon>Comamonadaceae</taxon>
        <taxon>Comamonas</taxon>
    </lineage>
</organism>
<dbReference type="SMART" id="SM00418">
    <property type="entry name" value="HTH_ARSR"/>
    <property type="match status" value="1"/>
</dbReference>
<dbReference type="GO" id="GO:0003700">
    <property type="term" value="F:DNA-binding transcription factor activity"/>
    <property type="evidence" value="ECO:0007669"/>
    <property type="project" value="InterPro"/>
</dbReference>
<dbReference type="PANTHER" id="PTHR33154">
    <property type="entry name" value="TRANSCRIPTIONAL REGULATOR, ARSR FAMILY"/>
    <property type="match status" value="1"/>
</dbReference>
<dbReference type="InterPro" id="IPR036390">
    <property type="entry name" value="WH_DNA-bd_sf"/>
</dbReference>